<dbReference type="InterPro" id="IPR029033">
    <property type="entry name" value="His_PPase_superfam"/>
</dbReference>
<keyword evidence="2" id="KW-1185">Reference proteome</keyword>
<accession>A0A974NJ45</accession>
<dbReference type="CDD" id="cd07067">
    <property type="entry name" value="HP_PGM_like"/>
    <property type="match status" value="1"/>
</dbReference>
<organism evidence="1 2">
    <name type="scientific">Peribacillus psychrosaccharolyticus</name>
    <name type="common">Bacillus psychrosaccharolyticus</name>
    <dbReference type="NCBI Taxonomy" id="1407"/>
    <lineage>
        <taxon>Bacteria</taxon>
        <taxon>Bacillati</taxon>
        <taxon>Bacillota</taxon>
        <taxon>Bacilli</taxon>
        <taxon>Bacillales</taxon>
        <taxon>Bacillaceae</taxon>
        <taxon>Peribacillus</taxon>
    </lineage>
</organism>
<dbReference type="Gene3D" id="3.40.50.1240">
    <property type="entry name" value="Phosphoglycerate mutase-like"/>
    <property type="match status" value="1"/>
</dbReference>
<dbReference type="RefSeq" id="WP_051387873.1">
    <property type="nucleotide sequence ID" value="NZ_CP068053.1"/>
</dbReference>
<dbReference type="PANTHER" id="PTHR48100:SF59">
    <property type="entry name" value="ADENOSYLCOBALAMIN_ALPHA-RIBAZOLE PHOSPHATASE"/>
    <property type="match status" value="1"/>
</dbReference>
<gene>
    <name evidence="1" type="ORF">I6J18_13230</name>
</gene>
<dbReference type="SMART" id="SM00855">
    <property type="entry name" value="PGAM"/>
    <property type="match status" value="1"/>
</dbReference>
<dbReference type="InterPro" id="IPR050275">
    <property type="entry name" value="PGM_Phosphatase"/>
</dbReference>
<dbReference type="PANTHER" id="PTHR48100">
    <property type="entry name" value="BROAD-SPECIFICITY PHOSPHATASE YOR283W-RELATED"/>
    <property type="match status" value="1"/>
</dbReference>
<reference evidence="1 2" key="1">
    <citation type="submission" date="2021-01" db="EMBL/GenBank/DDBJ databases">
        <title>FDA dAtabase for Regulatory Grade micrObial Sequences (FDA-ARGOS): Supporting development and validation of Infectious Disease Dx tests.</title>
        <authorList>
            <person name="Nelson B."/>
            <person name="Plummer A."/>
            <person name="Tallon L."/>
            <person name="Sadzewicz L."/>
            <person name="Zhao X."/>
            <person name="Boylan J."/>
            <person name="Ott S."/>
            <person name="Bowen H."/>
            <person name="Vavikolanu K."/>
            <person name="Mehta A."/>
            <person name="Aluvathingal J."/>
            <person name="Nadendla S."/>
            <person name="Myers T."/>
            <person name="Yan Y."/>
            <person name="Sichtig H."/>
        </authorList>
    </citation>
    <scope>NUCLEOTIDE SEQUENCE [LARGE SCALE GENOMIC DNA]</scope>
    <source>
        <strain evidence="1 2">FDAARGOS_1161</strain>
    </source>
</reference>
<dbReference type="InterPro" id="IPR013078">
    <property type="entry name" value="His_Pase_superF_clade-1"/>
</dbReference>
<dbReference type="GO" id="GO:0016791">
    <property type="term" value="F:phosphatase activity"/>
    <property type="evidence" value="ECO:0007669"/>
    <property type="project" value="TreeGrafter"/>
</dbReference>
<dbReference type="KEGG" id="ppsr:I6J18_13230"/>
<dbReference type="Pfam" id="PF00300">
    <property type="entry name" value="His_Phos_1"/>
    <property type="match status" value="1"/>
</dbReference>
<evidence type="ECO:0000313" key="2">
    <source>
        <dbReference type="Proteomes" id="UP000595254"/>
    </source>
</evidence>
<name>A0A974NJ45_PERPY</name>
<dbReference type="Proteomes" id="UP000595254">
    <property type="component" value="Chromosome"/>
</dbReference>
<dbReference type="AlphaFoldDB" id="A0A974NJ45"/>
<dbReference type="SUPFAM" id="SSF53254">
    <property type="entry name" value="Phosphoglycerate mutase-like"/>
    <property type="match status" value="1"/>
</dbReference>
<sequence length="153" mass="17656">MVTTIYLVRHAHSVYSPDEVNRPLSEQGIKDARKVSDAMNKEQIDIVVSSPYKRAIQTVEGIAHHIRKDIELQPAFRERKLSEEPLENFENALRKVWSNEFFYWGGGESNLTARQRGIDGIHHLLEQYKGKKIVIGTHGNIMTLIMRKGFDRN</sequence>
<proteinExistence type="predicted"/>
<dbReference type="EMBL" id="CP068053">
    <property type="protein sequence ID" value="QQS98680.1"/>
    <property type="molecule type" value="Genomic_DNA"/>
</dbReference>
<protein>
    <submittedName>
        <fullName evidence="1">Histidine phosphatase family protein</fullName>
    </submittedName>
</protein>
<dbReference type="GO" id="GO:0005737">
    <property type="term" value="C:cytoplasm"/>
    <property type="evidence" value="ECO:0007669"/>
    <property type="project" value="TreeGrafter"/>
</dbReference>
<evidence type="ECO:0000313" key="1">
    <source>
        <dbReference type="EMBL" id="QQS98680.1"/>
    </source>
</evidence>